<sequence length="657" mass="72812">MPRILGGYALFAICGAAIGYVLATAWLGFRLGIDVDYLAILTGFPGLMRVDPDLAQQTALILGGGTLGAMFLGGYFITERLSLYGVTHWQTHAELRRGQFFQEPGRGFLLARTSRPSARLGRFICSRKHPHCMIVAPTGRGKGVGFVIPNLLTYKGSTVTLDVKGENFEKTSRRRASLGDRVFRFAPTDFTGPSHRYNPLLRIYGLKDPDQQMFELNKLASLFLQTENPGNESLLRGGIKAFVAAGMLAFERRIPTLGEVYRIVNGGGSDYAESFAAHALETRNPQVQLQWEALSKVTERTLSGYISLLNTSGLDPWENHHTDRLTSETDFSFAEIRKVPHSIYLTIPPQDIKPMAGLIRLFFSDLIASLEHHEPGADEPWPVMIVLDEFHKLGKMPIVTESITTLRSYGGQLAIITQTIPKLDEIYGRNERLSLEGGAGIKAYMTPSEEMTVESVSEACGMTTKRVVSKSRQSGHLQRVTVSERSEEVPLLPPDEARRLDREDIILVVDGDHPIRAKAINYRFDRMLKGLFESQDGQDLPALSREEIQIRELRDRVDAGERQVKASAAGEAGAAEESAATLEAIVKLTERLSRFEEKVEQRQVEVGRGGGGDAVDEVTSKPPRRRKGQGNSPRIDLGGITAESIEQERGRKKEIVR</sequence>
<dbReference type="InterPro" id="IPR027417">
    <property type="entry name" value="P-loop_NTPase"/>
</dbReference>
<proteinExistence type="inferred from homology"/>
<feature type="transmembrane region" description="Helical" evidence="8">
    <location>
        <begin position="7"/>
        <end position="29"/>
    </location>
</feature>
<evidence type="ECO:0000256" key="1">
    <source>
        <dbReference type="ARBA" id="ARBA00004651"/>
    </source>
</evidence>
<evidence type="ECO:0000256" key="6">
    <source>
        <dbReference type="ARBA" id="ARBA00023136"/>
    </source>
</evidence>
<evidence type="ECO:0000256" key="3">
    <source>
        <dbReference type="ARBA" id="ARBA00022475"/>
    </source>
</evidence>
<dbReference type="STRING" id="441112.SAMN04488094_11726"/>
<evidence type="ECO:0000256" key="5">
    <source>
        <dbReference type="ARBA" id="ARBA00022989"/>
    </source>
</evidence>
<dbReference type="Gene3D" id="3.40.50.300">
    <property type="entry name" value="P-loop containing nucleotide triphosphate hydrolases"/>
    <property type="match status" value="1"/>
</dbReference>
<keyword evidence="4 8" id="KW-0812">Transmembrane</keyword>
<dbReference type="InterPro" id="IPR051539">
    <property type="entry name" value="T4SS-coupling_protein"/>
</dbReference>
<dbReference type="EMBL" id="FOLG01000017">
    <property type="protein sequence ID" value="SFD14721.1"/>
    <property type="molecule type" value="Genomic_DNA"/>
</dbReference>
<evidence type="ECO:0000313" key="9">
    <source>
        <dbReference type="EMBL" id="SFD14721.1"/>
    </source>
</evidence>
<keyword evidence="10" id="KW-1185">Reference proteome</keyword>
<dbReference type="OrthoDB" id="9759295at2"/>
<name>A0A1I1PXS7_9RHOB</name>
<dbReference type="PANTHER" id="PTHR37937:SF1">
    <property type="entry name" value="CONJUGATIVE TRANSFER: DNA TRANSPORT"/>
    <property type="match status" value="1"/>
</dbReference>
<evidence type="ECO:0000256" key="8">
    <source>
        <dbReference type="SAM" id="Phobius"/>
    </source>
</evidence>
<evidence type="ECO:0000256" key="7">
    <source>
        <dbReference type="SAM" id="MobiDB-lite"/>
    </source>
</evidence>
<feature type="compositionally biased region" description="Polar residues" evidence="7">
    <location>
        <begin position="470"/>
        <end position="481"/>
    </location>
</feature>
<feature type="region of interest" description="Disordered" evidence="7">
    <location>
        <begin position="470"/>
        <end position="489"/>
    </location>
</feature>
<keyword evidence="6 8" id="KW-0472">Membrane</keyword>
<reference evidence="9 10" key="1">
    <citation type="submission" date="2016-10" db="EMBL/GenBank/DDBJ databases">
        <authorList>
            <person name="de Groot N.N."/>
        </authorList>
    </citation>
    <scope>NUCLEOTIDE SEQUENCE [LARGE SCALE GENOMIC DNA]</scope>
    <source>
        <strain evidence="9 10">DSM 19548</strain>
    </source>
</reference>
<organism evidence="9 10">
    <name type="scientific">Tropicimonas isoalkanivorans</name>
    <dbReference type="NCBI Taxonomy" id="441112"/>
    <lineage>
        <taxon>Bacteria</taxon>
        <taxon>Pseudomonadati</taxon>
        <taxon>Pseudomonadota</taxon>
        <taxon>Alphaproteobacteria</taxon>
        <taxon>Rhodobacterales</taxon>
        <taxon>Roseobacteraceae</taxon>
        <taxon>Tropicimonas</taxon>
    </lineage>
</organism>
<dbReference type="InterPro" id="IPR003688">
    <property type="entry name" value="TraG/VirD4"/>
</dbReference>
<feature type="region of interest" description="Disordered" evidence="7">
    <location>
        <begin position="599"/>
        <end position="657"/>
    </location>
</feature>
<accession>A0A1I1PXS7</accession>
<protein>
    <submittedName>
        <fullName evidence="9">Type IV secretion system protein VirD4</fullName>
    </submittedName>
</protein>
<dbReference type="AlphaFoldDB" id="A0A1I1PXS7"/>
<feature type="compositionally biased region" description="Basic and acidic residues" evidence="7">
    <location>
        <begin position="646"/>
        <end position="657"/>
    </location>
</feature>
<dbReference type="PANTHER" id="PTHR37937">
    <property type="entry name" value="CONJUGATIVE TRANSFER: DNA TRANSPORT"/>
    <property type="match status" value="1"/>
</dbReference>
<dbReference type="Pfam" id="PF02534">
    <property type="entry name" value="T4SS-DNA_transf"/>
    <property type="match status" value="1"/>
</dbReference>
<comment type="similarity">
    <text evidence="2">Belongs to the VirD4/TraG family.</text>
</comment>
<evidence type="ECO:0000313" key="10">
    <source>
        <dbReference type="Proteomes" id="UP000198728"/>
    </source>
</evidence>
<dbReference type="CDD" id="cd01127">
    <property type="entry name" value="TrwB_TraG_TraD_VirD4"/>
    <property type="match status" value="2"/>
</dbReference>
<dbReference type="SUPFAM" id="SSF52540">
    <property type="entry name" value="P-loop containing nucleoside triphosphate hydrolases"/>
    <property type="match status" value="1"/>
</dbReference>
<gene>
    <name evidence="9" type="ORF">SAMN04488094_11726</name>
</gene>
<keyword evidence="3" id="KW-1003">Cell membrane</keyword>
<evidence type="ECO:0000256" key="2">
    <source>
        <dbReference type="ARBA" id="ARBA00008806"/>
    </source>
</evidence>
<comment type="subcellular location">
    <subcellularLocation>
        <location evidence="1">Cell membrane</location>
        <topology evidence="1">Multi-pass membrane protein</topology>
    </subcellularLocation>
</comment>
<dbReference type="Proteomes" id="UP000198728">
    <property type="component" value="Unassembled WGS sequence"/>
</dbReference>
<dbReference type="GO" id="GO:0005886">
    <property type="term" value="C:plasma membrane"/>
    <property type="evidence" value="ECO:0007669"/>
    <property type="project" value="UniProtKB-SubCell"/>
</dbReference>
<keyword evidence="5 8" id="KW-1133">Transmembrane helix</keyword>
<evidence type="ECO:0000256" key="4">
    <source>
        <dbReference type="ARBA" id="ARBA00022692"/>
    </source>
</evidence>
<dbReference type="RefSeq" id="WP_093362591.1">
    <property type="nucleotide sequence ID" value="NZ_FOLG01000017.1"/>
</dbReference>